<dbReference type="OrthoDB" id="5290748at2"/>
<evidence type="ECO:0000313" key="2">
    <source>
        <dbReference type="EMBL" id="KGN79700.1"/>
    </source>
</evidence>
<keyword evidence="3" id="KW-1185">Reference proteome</keyword>
<dbReference type="NCBIfam" id="TIGR03915">
    <property type="entry name" value="SAM_7_link_chp"/>
    <property type="match status" value="1"/>
</dbReference>
<dbReference type="EMBL" id="JQJD01000047">
    <property type="protein sequence ID" value="KGN79700.1"/>
    <property type="molecule type" value="Genomic_DNA"/>
</dbReference>
<organism evidence="2 3">
    <name type="scientific">Porphyromonas cangingivalis</name>
    <dbReference type="NCBI Taxonomy" id="36874"/>
    <lineage>
        <taxon>Bacteria</taxon>
        <taxon>Pseudomonadati</taxon>
        <taxon>Bacteroidota</taxon>
        <taxon>Bacteroidia</taxon>
        <taxon>Bacteroidales</taxon>
        <taxon>Porphyromonadaceae</taxon>
        <taxon>Porphyromonas</taxon>
    </lineage>
</organism>
<sequence>MTLFVYDKTLDGLLCCVFFAYEYKIRPDDIITSTAQRPLLVEASYVIKTDPRKSKRVWVGLEKKLSKIAQNMLLLVWLSELPEVEMLLFRYMCKILDGPEGFEMNFGDADIVRVKEIAKKVAGESREIIQFVRFQRTADNIYFAPISPRFNILSLIIPHFEARYADQQWIIYDTKRNSGLYYDKSSVRYITFSEQDFEALKSGKVEAEKLSDEELFFQKLWKEYFKSTTIRERINLRLQRQHMPKKYWRYLTEMQ</sequence>
<dbReference type="InterPro" id="IPR025404">
    <property type="entry name" value="DUF4130"/>
</dbReference>
<dbReference type="InterPro" id="IPR023875">
    <property type="entry name" value="DNA_repair_put"/>
</dbReference>
<dbReference type="Pfam" id="PF13566">
    <property type="entry name" value="DUF4130"/>
    <property type="match status" value="1"/>
</dbReference>
<dbReference type="STRING" id="36874.HQ34_06425"/>
<name>A0A0A2EQD1_PORCN</name>
<gene>
    <name evidence="2" type="ORF">HQ35_06750</name>
</gene>
<dbReference type="eggNOG" id="COG1573">
    <property type="taxonomic scope" value="Bacteria"/>
</dbReference>
<evidence type="ECO:0000313" key="3">
    <source>
        <dbReference type="Proteomes" id="UP000030125"/>
    </source>
</evidence>
<dbReference type="RefSeq" id="WP_036851971.1">
    <property type="nucleotide sequence ID" value="NZ_JQJD01000047.1"/>
</dbReference>
<evidence type="ECO:0000259" key="1">
    <source>
        <dbReference type="Pfam" id="PF13566"/>
    </source>
</evidence>
<accession>A0A0A2EQD1</accession>
<feature type="domain" description="DUF4130" evidence="1">
    <location>
        <begin position="83"/>
        <end position="253"/>
    </location>
</feature>
<proteinExistence type="predicted"/>
<comment type="caution">
    <text evidence="2">The sequence shown here is derived from an EMBL/GenBank/DDBJ whole genome shotgun (WGS) entry which is preliminary data.</text>
</comment>
<protein>
    <submittedName>
        <fullName evidence="2">DNA metabolism protein</fullName>
    </submittedName>
</protein>
<reference evidence="2 3" key="1">
    <citation type="submission" date="2014-08" db="EMBL/GenBank/DDBJ databases">
        <title>Porphyromonas cangingivalis strain:COT-109_OH1386 Genome sequencing.</title>
        <authorList>
            <person name="Wallis C."/>
            <person name="Deusch O."/>
            <person name="O'Flynn C."/>
            <person name="Davis I."/>
            <person name="Jospin G."/>
            <person name="Darling A.E."/>
            <person name="Coil D.A."/>
            <person name="Alexiev A."/>
            <person name="Horsfall A."/>
            <person name="Kirkwood N."/>
            <person name="Harris S."/>
            <person name="Eisen J.A."/>
        </authorList>
    </citation>
    <scope>NUCLEOTIDE SEQUENCE [LARGE SCALE GENOMIC DNA]</scope>
    <source>
        <strain evidence="3">COT-109 OH1386</strain>
    </source>
</reference>
<dbReference type="AlphaFoldDB" id="A0A0A2EQD1"/>
<dbReference type="Proteomes" id="UP000030125">
    <property type="component" value="Unassembled WGS sequence"/>
</dbReference>